<proteinExistence type="predicted"/>
<evidence type="ECO:0000313" key="3">
    <source>
        <dbReference type="Proteomes" id="UP000245368"/>
    </source>
</evidence>
<name>A0A2Z3JD20_9DEIO</name>
<protein>
    <submittedName>
        <fullName evidence="2">Uncharacterized protein</fullName>
    </submittedName>
</protein>
<feature type="transmembrane region" description="Helical" evidence="1">
    <location>
        <begin position="60"/>
        <end position="79"/>
    </location>
</feature>
<feature type="transmembrane region" description="Helical" evidence="1">
    <location>
        <begin position="122"/>
        <end position="141"/>
    </location>
</feature>
<dbReference type="Proteomes" id="UP000245368">
    <property type="component" value="Chromosome"/>
</dbReference>
<organism evidence="2 3">
    <name type="scientific">Deinococcus irradiatisoli</name>
    <dbReference type="NCBI Taxonomy" id="2202254"/>
    <lineage>
        <taxon>Bacteria</taxon>
        <taxon>Thermotogati</taxon>
        <taxon>Deinococcota</taxon>
        <taxon>Deinococci</taxon>
        <taxon>Deinococcales</taxon>
        <taxon>Deinococcaceae</taxon>
        <taxon>Deinococcus</taxon>
    </lineage>
</organism>
<evidence type="ECO:0000313" key="2">
    <source>
        <dbReference type="EMBL" id="AWN23073.1"/>
    </source>
</evidence>
<feature type="transmembrane region" description="Helical" evidence="1">
    <location>
        <begin position="34"/>
        <end position="54"/>
    </location>
</feature>
<feature type="transmembrane region" description="Helical" evidence="1">
    <location>
        <begin position="6"/>
        <end position="27"/>
    </location>
</feature>
<dbReference type="RefSeq" id="WP_109826587.1">
    <property type="nucleotide sequence ID" value="NZ_CP029494.1"/>
</dbReference>
<dbReference type="OrthoDB" id="61841at2"/>
<dbReference type="EMBL" id="CP029494">
    <property type="protein sequence ID" value="AWN23073.1"/>
    <property type="molecule type" value="Genomic_DNA"/>
</dbReference>
<keyword evidence="1" id="KW-1133">Transmembrane helix</keyword>
<keyword evidence="1" id="KW-0812">Transmembrane</keyword>
<feature type="transmembrane region" description="Helical" evidence="1">
    <location>
        <begin position="91"/>
        <end position="110"/>
    </location>
</feature>
<evidence type="ECO:0000256" key="1">
    <source>
        <dbReference type="SAM" id="Phobius"/>
    </source>
</evidence>
<keyword evidence="3" id="KW-1185">Reference proteome</keyword>
<sequence length="275" mass="30142">MNTLTQLTPLYVAVLLAAALMWLWQVAQAARRSLWPRLGVLMPLGLASLLAAPLLDVPALFGMGAAFVLIAAYWPALRLRRPPGRWARREAWLIFAAALLWAVGAVLGALPARTPFNDTQWILASGLTLYAAARLLSVLLYPRRRPATARRVPDPFLRRWQGTLIPDLPDLELTLDVNAARLLNTSGRTLHLAGWSPASSNAWLRARSAAGAPLSTLNAGETAYLTPWSPLDAGHSSGLRLWYVRDGEDATYLFRADWTGSWARPGEAAPERVLN</sequence>
<keyword evidence="1" id="KW-0472">Membrane</keyword>
<reference evidence="2 3" key="1">
    <citation type="submission" date="2018-05" db="EMBL/GenBank/DDBJ databases">
        <title>Complete Genome Sequence of Deinococcus sp. strain 17bor-2.</title>
        <authorList>
            <person name="Srinivasan S."/>
        </authorList>
    </citation>
    <scope>NUCLEOTIDE SEQUENCE [LARGE SCALE GENOMIC DNA]</scope>
    <source>
        <strain evidence="2 3">17bor-2</strain>
    </source>
</reference>
<gene>
    <name evidence="2" type="ORF">DKM44_07395</name>
</gene>
<dbReference type="KEGG" id="dez:DKM44_07395"/>
<accession>A0A2Z3JD20</accession>
<dbReference type="AlphaFoldDB" id="A0A2Z3JD20"/>